<gene>
    <name evidence="1" type="ORF">LVIROSA_LOCUS17835</name>
</gene>
<dbReference type="AlphaFoldDB" id="A0AAU9MXI4"/>
<organism evidence="1 2">
    <name type="scientific">Lactuca virosa</name>
    <dbReference type="NCBI Taxonomy" id="75947"/>
    <lineage>
        <taxon>Eukaryota</taxon>
        <taxon>Viridiplantae</taxon>
        <taxon>Streptophyta</taxon>
        <taxon>Embryophyta</taxon>
        <taxon>Tracheophyta</taxon>
        <taxon>Spermatophyta</taxon>
        <taxon>Magnoliopsida</taxon>
        <taxon>eudicotyledons</taxon>
        <taxon>Gunneridae</taxon>
        <taxon>Pentapetalae</taxon>
        <taxon>asterids</taxon>
        <taxon>campanulids</taxon>
        <taxon>Asterales</taxon>
        <taxon>Asteraceae</taxon>
        <taxon>Cichorioideae</taxon>
        <taxon>Cichorieae</taxon>
        <taxon>Lactucinae</taxon>
        <taxon>Lactuca</taxon>
    </lineage>
</organism>
<proteinExistence type="predicted"/>
<dbReference type="EMBL" id="CAKMRJ010003334">
    <property type="protein sequence ID" value="CAH1431105.1"/>
    <property type="molecule type" value="Genomic_DNA"/>
</dbReference>
<accession>A0AAU9MXI4</accession>
<comment type="caution">
    <text evidence="1">The sequence shown here is derived from an EMBL/GenBank/DDBJ whole genome shotgun (WGS) entry which is preliminary data.</text>
</comment>
<evidence type="ECO:0000313" key="2">
    <source>
        <dbReference type="Proteomes" id="UP001157418"/>
    </source>
</evidence>
<protein>
    <submittedName>
        <fullName evidence="1">Uncharacterized protein</fullName>
    </submittedName>
</protein>
<evidence type="ECO:0000313" key="1">
    <source>
        <dbReference type="EMBL" id="CAH1431105.1"/>
    </source>
</evidence>
<sequence>MVLKGMFVTNGDVWKAIVCSLTIWFSGGVWKTASCSPAIWYSSGVCEKTGIPLTSSTICGVMLLKINVSCLVCTEVLCAITAAEETGPSTVDLHNSFVGAVVIIDPPS</sequence>
<dbReference type="Proteomes" id="UP001157418">
    <property type="component" value="Unassembled WGS sequence"/>
</dbReference>
<keyword evidence="2" id="KW-1185">Reference proteome</keyword>
<reference evidence="1 2" key="1">
    <citation type="submission" date="2022-01" db="EMBL/GenBank/DDBJ databases">
        <authorList>
            <person name="Xiong W."/>
            <person name="Schranz E."/>
        </authorList>
    </citation>
    <scope>NUCLEOTIDE SEQUENCE [LARGE SCALE GENOMIC DNA]</scope>
</reference>
<name>A0AAU9MXI4_9ASTR</name>